<evidence type="ECO:0000313" key="1">
    <source>
        <dbReference type="EMBL" id="NLJ17365.1"/>
    </source>
</evidence>
<dbReference type="Proteomes" id="UP000541058">
    <property type="component" value="Unassembled WGS sequence"/>
</dbReference>
<dbReference type="AlphaFoldDB" id="A0A7X8C1S2"/>
<dbReference type="EMBL" id="JAAYSM010000020">
    <property type="protein sequence ID" value="NLJ17365.1"/>
    <property type="molecule type" value="Genomic_DNA"/>
</dbReference>
<comment type="caution">
    <text evidence="1">The sequence shown here is derived from an EMBL/GenBank/DDBJ whole genome shotgun (WGS) entry which is preliminary data.</text>
</comment>
<organism evidence="1 2">
    <name type="scientific">Globicatella sulfidifaciens</name>
    <dbReference type="NCBI Taxonomy" id="136093"/>
    <lineage>
        <taxon>Bacteria</taxon>
        <taxon>Bacillati</taxon>
        <taxon>Bacillota</taxon>
        <taxon>Bacilli</taxon>
        <taxon>Lactobacillales</taxon>
        <taxon>Aerococcaceae</taxon>
        <taxon>Globicatella</taxon>
    </lineage>
</organism>
<accession>A0A7X8C1S2</accession>
<proteinExistence type="predicted"/>
<sequence length="394" mass="46599">MKKILFITSRNIINTSGEMRLIKNRNHVMNIQYGIKTDFIAIFDKKKLGGKRESVSDDSVVKHVKYSKYNPFSYFFMYYQTKKTIKKMIEEKNYDSIIVSGPLAIVFTRYVRHMFNKSNMILDIHGALEELIEFKSDNFYKNIGKRITYILLKYLEKTNINFYDAYFVVSDALSAYLDHEYRISKKNKYIIPCSLEEDQIELEQKVKYRMEFRKYYGINDELLFVYSGGVSPWQCIEETISMFIKIQKKIQGKNVKLLILSHELEKIKHLGINDSIIMDSLQSDMVNKVLCAGDYAFLLRDNYVTNNVAFPNKFLEYVNSGMRIITTPYVHDVKKYINEYHLGFIVENINENQDNLMKYFQEDFVYGDDFQKRKKLISSLSFNKTLKTFAENLN</sequence>
<dbReference type="RefSeq" id="WP_276645760.1">
    <property type="nucleotide sequence ID" value="NZ_JAAYSM010000020.1"/>
</dbReference>
<evidence type="ECO:0000313" key="2">
    <source>
        <dbReference type="Proteomes" id="UP000541058"/>
    </source>
</evidence>
<protein>
    <submittedName>
        <fullName evidence="1">Glycosyltransferase family 4 protein</fullName>
    </submittedName>
</protein>
<keyword evidence="1" id="KW-0808">Transferase</keyword>
<dbReference type="Gene3D" id="3.40.50.2000">
    <property type="entry name" value="Glycogen Phosphorylase B"/>
    <property type="match status" value="2"/>
</dbReference>
<dbReference type="SUPFAM" id="SSF53756">
    <property type="entry name" value="UDP-Glycosyltransferase/glycogen phosphorylase"/>
    <property type="match status" value="1"/>
</dbReference>
<dbReference type="GO" id="GO:0016740">
    <property type="term" value="F:transferase activity"/>
    <property type="evidence" value="ECO:0007669"/>
    <property type="project" value="UniProtKB-KW"/>
</dbReference>
<name>A0A7X8C1S2_9LACT</name>
<gene>
    <name evidence="1" type="ORF">GX355_00735</name>
</gene>
<reference evidence="1 2" key="1">
    <citation type="journal article" date="2020" name="Biotechnol. Biofuels">
        <title>New insights from the biogas microbiome by comprehensive genome-resolved metagenomics of nearly 1600 species originating from multiple anaerobic digesters.</title>
        <authorList>
            <person name="Campanaro S."/>
            <person name="Treu L."/>
            <person name="Rodriguez-R L.M."/>
            <person name="Kovalovszki A."/>
            <person name="Ziels R.M."/>
            <person name="Maus I."/>
            <person name="Zhu X."/>
            <person name="Kougias P.G."/>
            <person name="Basile A."/>
            <person name="Luo G."/>
            <person name="Schluter A."/>
            <person name="Konstantinidis K.T."/>
            <person name="Angelidaki I."/>
        </authorList>
    </citation>
    <scope>NUCLEOTIDE SEQUENCE [LARGE SCALE GENOMIC DNA]</scope>
    <source>
        <strain evidence="1">AS23ysBPME_34</strain>
    </source>
</reference>